<keyword evidence="1" id="KW-0472">Membrane</keyword>
<dbReference type="Proteomes" id="UP000184339">
    <property type="component" value="Unassembled WGS sequence"/>
</dbReference>
<name>A0A1M7N4B3_9BURK</name>
<feature type="transmembrane region" description="Helical" evidence="1">
    <location>
        <begin position="375"/>
        <end position="404"/>
    </location>
</feature>
<dbReference type="OrthoDB" id="8756533at2"/>
<accession>A0A1M7N4B3</accession>
<keyword evidence="3" id="KW-1185">Reference proteome</keyword>
<dbReference type="RefSeq" id="WP_139260428.1">
    <property type="nucleotide sequence ID" value="NZ_FRCX01000003.1"/>
</dbReference>
<evidence type="ECO:0000313" key="3">
    <source>
        <dbReference type="Proteomes" id="UP000184339"/>
    </source>
</evidence>
<proteinExistence type="predicted"/>
<evidence type="ECO:0000313" key="2">
    <source>
        <dbReference type="EMBL" id="SHM98431.1"/>
    </source>
</evidence>
<organism evidence="2 3">
    <name type="scientific">Duganella sacchari</name>
    <dbReference type="NCBI Taxonomy" id="551987"/>
    <lineage>
        <taxon>Bacteria</taxon>
        <taxon>Pseudomonadati</taxon>
        <taxon>Pseudomonadota</taxon>
        <taxon>Betaproteobacteria</taxon>
        <taxon>Burkholderiales</taxon>
        <taxon>Oxalobacteraceae</taxon>
        <taxon>Telluria group</taxon>
        <taxon>Duganella</taxon>
    </lineage>
</organism>
<gene>
    <name evidence="2" type="ORF">SAMN05192549_103469</name>
</gene>
<dbReference type="STRING" id="551987.SAMN05192549_103469"/>
<protein>
    <submittedName>
        <fullName evidence="2">Uncharacterized protein</fullName>
    </submittedName>
</protein>
<evidence type="ECO:0000256" key="1">
    <source>
        <dbReference type="SAM" id="Phobius"/>
    </source>
</evidence>
<dbReference type="EMBL" id="FRCX01000003">
    <property type="protein sequence ID" value="SHM98431.1"/>
    <property type="molecule type" value="Genomic_DNA"/>
</dbReference>
<keyword evidence="1" id="KW-1133">Transmembrane helix</keyword>
<keyword evidence="1" id="KW-0812">Transmembrane</keyword>
<dbReference type="AlphaFoldDB" id="A0A1M7N4B3"/>
<sequence>MSTNIRKDSSSSHSNNLSKKQSKTLVVPIDLPGQPIQCWIGDAEKIQVILRKSRDVIFDIHLFNGKSYSVRAEMSDMYDTRTKKLIHPREEIFFQDGEILHLQIGRNFKGKILLFESKKQLGAYSISQLDPIIESLDPTFKPAPISIIIKSDQFFVEKPFSVMQLDGSITTPTYNDCEAESFLQIVEINVSEKDVPHEIADIFKKGGEKEIVTSGGVLTRNWIMNQVVAQSGYASDNVHWMKELWKDKIILKSIEHKNSGRKMYVILTGSTRVRRLLKASRYGVINTKVLAFSYGAGTANGLRHASWTAAKGNFRRGGLAALLFTITLDIAEWTEDYEQRDPVTGKPKQDISDLFTKIGIDISKNVVNSVISSSLIWMALTFLGGAPLIAIIIGTVAITVLVGWNVDFLDKKFGVTEKALKAMKESSSKLENKLKKDYEGYSSAVTQAFINGGVL</sequence>
<reference evidence="3" key="1">
    <citation type="submission" date="2016-11" db="EMBL/GenBank/DDBJ databases">
        <authorList>
            <person name="Varghese N."/>
            <person name="Submissions S."/>
        </authorList>
    </citation>
    <scope>NUCLEOTIDE SEQUENCE [LARGE SCALE GENOMIC DNA]</scope>
    <source>
        <strain evidence="3">Sac-22</strain>
    </source>
</reference>